<dbReference type="Proteomes" id="UP000092993">
    <property type="component" value="Unassembled WGS sequence"/>
</dbReference>
<dbReference type="AlphaFoldDB" id="A0A1C7MT97"/>
<evidence type="ECO:0000313" key="2">
    <source>
        <dbReference type="Proteomes" id="UP000092993"/>
    </source>
</evidence>
<name>A0A1C7MT97_GRIFR</name>
<accession>A0A1C7MT97</accession>
<gene>
    <name evidence="1" type="ORF">A0H81_01086</name>
</gene>
<reference evidence="1 2" key="1">
    <citation type="submission" date="2016-03" db="EMBL/GenBank/DDBJ databases">
        <title>Whole genome sequencing of Grifola frondosa 9006-11.</title>
        <authorList>
            <person name="Min B."/>
            <person name="Park H."/>
            <person name="Kim J.-G."/>
            <person name="Cho H."/>
            <person name="Oh Y.-L."/>
            <person name="Kong W.-S."/>
            <person name="Choi I.-G."/>
        </authorList>
    </citation>
    <scope>NUCLEOTIDE SEQUENCE [LARGE SCALE GENOMIC DNA]</scope>
    <source>
        <strain evidence="1 2">9006-11</strain>
    </source>
</reference>
<protein>
    <submittedName>
        <fullName evidence="1">Uncharacterized protein</fullName>
    </submittedName>
</protein>
<dbReference type="EMBL" id="LUGG01000001">
    <property type="protein sequence ID" value="OBZ79947.1"/>
    <property type="molecule type" value="Genomic_DNA"/>
</dbReference>
<proteinExistence type="predicted"/>
<sequence>MGVSIAQSLLDICKELLSLSRLVSTRHGAQSGWWAAASPGLTQPNTSHGIPCMAQVLASGTVLLANFERDE</sequence>
<keyword evidence="2" id="KW-1185">Reference proteome</keyword>
<organism evidence="1 2">
    <name type="scientific">Grifola frondosa</name>
    <name type="common">Maitake</name>
    <name type="synonym">Polyporus frondosus</name>
    <dbReference type="NCBI Taxonomy" id="5627"/>
    <lineage>
        <taxon>Eukaryota</taxon>
        <taxon>Fungi</taxon>
        <taxon>Dikarya</taxon>
        <taxon>Basidiomycota</taxon>
        <taxon>Agaricomycotina</taxon>
        <taxon>Agaricomycetes</taxon>
        <taxon>Polyporales</taxon>
        <taxon>Grifolaceae</taxon>
        <taxon>Grifola</taxon>
    </lineage>
</organism>
<evidence type="ECO:0000313" key="1">
    <source>
        <dbReference type="EMBL" id="OBZ79947.1"/>
    </source>
</evidence>
<comment type="caution">
    <text evidence="1">The sequence shown here is derived from an EMBL/GenBank/DDBJ whole genome shotgun (WGS) entry which is preliminary data.</text>
</comment>